<comment type="caution">
    <text evidence="4">The sequence shown here is derived from an EMBL/GenBank/DDBJ whole genome shotgun (WGS) entry which is preliminary data.</text>
</comment>
<gene>
    <name evidence="4" type="ORF">M0812_11551</name>
</gene>
<dbReference type="PANTHER" id="PTHR13989">
    <property type="entry name" value="REPLICATION PROTEIN A-RELATED"/>
    <property type="match status" value="1"/>
</dbReference>
<dbReference type="Gene3D" id="2.40.50.140">
    <property type="entry name" value="Nucleic acid-binding proteins"/>
    <property type="match status" value="1"/>
</dbReference>
<dbReference type="SUPFAM" id="SSF50249">
    <property type="entry name" value="Nucleic acid-binding proteins"/>
    <property type="match status" value="1"/>
</dbReference>
<dbReference type="InterPro" id="IPR040260">
    <property type="entry name" value="RFA2-like"/>
</dbReference>
<evidence type="ECO:0000256" key="2">
    <source>
        <dbReference type="ARBA" id="ARBA00023125"/>
    </source>
</evidence>
<reference evidence="4" key="1">
    <citation type="submission" date="2022-08" db="EMBL/GenBank/DDBJ databases">
        <title>Novel sulphate-reducing endosymbionts in the free-living metamonad Anaeramoeba.</title>
        <authorList>
            <person name="Jerlstrom-Hultqvist J."/>
            <person name="Cepicka I."/>
            <person name="Gallot-Lavallee L."/>
            <person name="Salas-Leiva D."/>
            <person name="Curtis B.A."/>
            <person name="Zahonova K."/>
            <person name="Pipaliya S."/>
            <person name="Dacks J."/>
            <person name="Roger A.J."/>
        </authorList>
    </citation>
    <scope>NUCLEOTIDE SEQUENCE</scope>
    <source>
        <strain evidence="4">Busselton2</strain>
    </source>
</reference>
<dbReference type="GO" id="GO:0005662">
    <property type="term" value="C:DNA replication factor A complex"/>
    <property type="evidence" value="ECO:0007669"/>
    <property type="project" value="TreeGrafter"/>
</dbReference>
<dbReference type="GO" id="GO:0000781">
    <property type="term" value="C:chromosome, telomeric region"/>
    <property type="evidence" value="ECO:0007669"/>
    <property type="project" value="TreeGrafter"/>
</dbReference>
<dbReference type="GO" id="GO:0006289">
    <property type="term" value="P:nucleotide-excision repair"/>
    <property type="evidence" value="ECO:0007669"/>
    <property type="project" value="TreeGrafter"/>
</dbReference>
<dbReference type="GO" id="GO:0006260">
    <property type="term" value="P:DNA replication"/>
    <property type="evidence" value="ECO:0007669"/>
    <property type="project" value="TreeGrafter"/>
</dbReference>
<dbReference type="PANTHER" id="PTHR13989:SF16">
    <property type="entry name" value="REPLICATION PROTEIN A2"/>
    <property type="match status" value="1"/>
</dbReference>
<dbReference type="EMBL" id="JANTQA010000023">
    <property type="protein sequence ID" value="KAJ3445664.1"/>
    <property type="molecule type" value="Genomic_DNA"/>
</dbReference>
<name>A0AAV7ZUQ4_9EUKA</name>
<keyword evidence="3" id="KW-0539">Nucleus</keyword>
<dbReference type="GO" id="GO:0000724">
    <property type="term" value="P:double-strand break repair via homologous recombination"/>
    <property type="evidence" value="ECO:0007669"/>
    <property type="project" value="TreeGrafter"/>
</dbReference>
<accession>A0AAV7ZUQ4</accession>
<dbReference type="InterPro" id="IPR012340">
    <property type="entry name" value="NA-bd_OB-fold"/>
</dbReference>
<evidence type="ECO:0000313" key="4">
    <source>
        <dbReference type="EMBL" id="KAJ3445664.1"/>
    </source>
</evidence>
<keyword evidence="2" id="KW-0238">DNA-binding</keyword>
<organism evidence="4 5">
    <name type="scientific">Anaeramoeba flamelloides</name>
    <dbReference type="NCBI Taxonomy" id="1746091"/>
    <lineage>
        <taxon>Eukaryota</taxon>
        <taxon>Metamonada</taxon>
        <taxon>Anaeramoebidae</taxon>
        <taxon>Anaeramoeba</taxon>
    </lineage>
</organism>
<comment type="subcellular location">
    <subcellularLocation>
        <location evidence="1">Nucleus</location>
    </subcellularLocation>
</comment>
<dbReference type="GO" id="GO:0035861">
    <property type="term" value="C:site of double-strand break"/>
    <property type="evidence" value="ECO:0007669"/>
    <property type="project" value="TreeGrafter"/>
</dbReference>
<sequence length="294" mass="34350">MISNNIYPQNIDENRSSRNQIASEENMNKEEDNQNGTINYLTIHQILSSTWKNGEIKINGKRIYNMVLMGQVIDLDKTKKHLQIELDDGTGSIIVTVYDRRINHLTNRDCDRLINQYVRVIGHVNHYVNPVSIKCYKLKTILDHNEITSHILMVIRWHVSNRIHRKNKEVANTNSKDGIVNKKNETHNQLLPKLFQNINNINNYLQTKNTIPKTPLSSNLKLVNNDQIIEQQNLDQEIGKYESSYLKAPLQKSNIKKNINYNIKPINHHLYLKVNDNNHNRNSLFPFNNVENIN</sequence>
<evidence type="ECO:0000256" key="3">
    <source>
        <dbReference type="ARBA" id="ARBA00023242"/>
    </source>
</evidence>
<dbReference type="Proteomes" id="UP001146793">
    <property type="component" value="Unassembled WGS sequence"/>
</dbReference>
<evidence type="ECO:0000256" key="1">
    <source>
        <dbReference type="ARBA" id="ARBA00004123"/>
    </source>
</evidence>
<protein>
    <submittedName>
        <fullName evidence="4">Replication protein a-related</fullName>
    </submittedName>
</protein>
<evidence type="ECO:0000313" key="5">
    <source>
        <dbReference type="Proteomes" id="UP001146793"/>
    </source>
</evidence>
<dbReference type="GO" id="GO:0003697">
    <property type="term" value="F:single-stranded DNA binding"/>
    <property type="evidence" value="ECO:0007669"/>
    <property type="project" value="TreeGrafter"/>
</dbReference>
<dbReference type="AlphaFoldDB" id="A0AAV7ZUQ4"/>
<proteinExistence type="predicted"/>